<comment type="caution">
    <text evidence="5">The sequence shown here is derived from an EMBL/GenBank/DDBJ whole genome shotgun (WGS) entry which is preliminary data.</text>
</comment>
<dbReference type="PANTHER" id="PTHR37419:SF8">
    <property type="entry name" value="TOXIN YJJJ"/>
    <property type="match status" value="1"/>
</dbReference>
<gene>
    <name evidence="5" type="ORF">LEP48_14270</name>
</gene>
<evidence type="ECO:0000256" key="1">
    <source>
        <dbReference type="ARBA" id="ARBA00010164"/>
    </source>
</evidence>
<accession>A0ABS7ZHJ7</accession>
<dbReference type="Proteomes" id="UP001319870">
    <property type="component" value="Unassembled WGS sequence"/>
</dbReference>
<keyword evidence="2" id="KW-0808">Transferase</keyword>
<keyword evidence="3" id="KW-0418">Kinase</keyword>
<dbReference type="RefSeq" id="WP_225566267.1">
    <property type="nucleotide sequence ID" value="NZ_JAIXCQ010000010.1"/>
</dbReference>
<keyword evidence="6" id="KW-1185">Reference proteome</keyword>
<protein>
    <submittedName>
        <fullName evidence="5">Type II toxin-antitoxin system HipA family toxin</fullName>
    </submittedName>
</protein>
<evidence type="ECO:0000313" key="5">
    <source>
        <dbReference type="EMBL" id="MCA5894503.1"/>
    </source>
</evidence>
<organism evidence="5 6">
    <name type="scientific">Isoptericola luteus</name>
    <dbReference type="NCBI Taxonomy" id="2879484"/>
    <lineage>
        <taxon>Bacteria</taxon>
        <taxon>Bacillati</taxon>
        <taxon>Actinomycetota</taxon>
        <taxon>Actinomycetes</taxon>
        <taxon>Micrococcales</taxon>
        <taxon>Promicromonosporaceae</taxon>
        <taxon>Isoptericola</taxon>
    </lineage>
</organism>
<name>A0ABS7ZHJ7_9MICO</name>
<reference evidence="5 6" key="1">
    <citation type="submission" date="2021-09" db="EMBL/GenBank/DDBJ databases">
        <title>Isoptericola luteus sp. nov., a novel bacterium isolated from Harbin, the capital city of Heilongjiang province.</title>
        <authorList>
            <person name="Li J."/>
        </authorList>
    </citation>
    <scope>NUCLEOTIDE SEQUENCE [LARGE SCALE GENOMIC DNA]</scope>
    <source>
        <strain evidence="5 6">NEAU-Y5</strain>
    </source>
</reference>
<dbReference type="PANTHER" id="PTHR37419">
    <property type="entry name" value="SERINE/THREONINE-PROTEIN KINASE TOXIN HIPA"/>
    <property type="match status" value="1"/>
</dbReference>
<dbReference type="InterPro" id="IPR052028">
    <property type="entry name" value="HipA_Ser/Thr_kinase"/>
</dbReference>
<evidence type="ECO:0000259" key="4">
    <source>
        <dbReference type="Pfam" id="PF07804"/>
    </source>
</evidence>
<dbReference type="InterPro" id="IPR012893">
    <property type="entry name" value="HipA-like_C"/>
</dbReference>
<evidence type="ECO:0000256" key="2">
    <source>
        <dbReference type="ARBA" id="ARBA00022679"/>
    </source>
</evidence>
<dbReference type="Pfam" id="PF07804">
    <property type="entry name" value="HipA_C"/>
    <property type="match status" value="1"/>
</dbReference>
<dbReference type="EMBL" id="JAIXCQ010000010">
    <property type="protein sequence ID" value="MCA5894503.1"/>
    <property type="molecule type" value="Genomic_DNA"/>
</dbReference>
<sequence>MTSEPRAPERVYVWVWLRGQSEPVVAGALQDSHAVLEGQSVLVFRYAASYRRRPEAVSLFTPELPVSDQVLDPRDRPGRVPLPVAGVLRDAAPDAWGRRVINARLGAEERDLSELTYMLSSGSNRIGAIDFQPAPDEYIARDQDATLEELLELVDLIERGEPVPASLAAAAQHGTSIGGARPKALLQDGDRQLVAKFSSSTDTRPAVQAEAVAMLLARRAGINVPDVEVTRAAGHEVLLLDRFDRVAKPAGEGTARFERRQMITMLTVLGLREMSSYQATYAQLADAVRTGPWTDVRGTLTELYTRLVFNVLVGNNDDHLRNHSAFWDGHRLSLTPAYDLAPQMRSTRTSSQAIGITRDGRRSSQLRLCTMVASDFQLSEAAAGEIVDRVRGAIDEHWDDACDQARLTAAQRQSLMGREFLNPYVFYDEA</sequence>
<evidence type="ECO:0000313" key="6">
    <source>
        <dbReference type="Proteomes" id="UP001319870"/>
    </source>
</evidence>
<feature type="domain" description="HipA-like C-terminal" evidence="4">
    <location>
        <begin position="175"/>
        <end position="398"/>
    </location>
</feature>
<proteinExistence type="inferred from homology"/>
<comment type="similarity">
    <text evidence="1">Belongs to the HipA Ser/Thr kinase family.</text>
</comment>
<evidence type="ECO:0000256" key="3">
    <source>
        <dbReference type="ARBA" id="ARBA00022777"/>
    </source>
</evidence>